<proteinExistence type="predicted"/>
<gene>
    <name evidence="2" type="ORF">SAMN05444422_101570</name>
</gene>
<dbReference type="AlphaFoldDB" id="A0A1I1DLG9"/>
<feature type="region of interest" description="Disordered" evidence="1">
    <location>
        <begin position="43"/>
        <end position="64"/>
    </location>
</feature>
<keyword evidence="3" id="KW-1185">Reference proteome</keyword>
<feature type="region of interest" description="Disordered" evidence="1">
    <location>
        <begin position="1"/>
        <end position="21"/>
    </location>
</feature>
<sequence length="105" mass="11726">MADDHGRTPSERGPEEHLKRVRERLQRATDGADRTVKSQLESLTAGVFEQQDGHLTQSEPGPKDERIAEIAEKLDGLAAEASGETTEHIRIARDRCLEYIDESDT</sequence>
<protein>
    <submittedName>
        <fullName evidence="2">Uncharacterized protein</fullName>
    </submittedName>
</protein>
<reference evidence="3" key="1">
    <citation type="submission" date="2016-10" db="EMBL/GenBank/DDBJ databases">
        <authorList>
            <person name="Varghese N."/>
            <person name="Submissions S."/>
        </authorList>
    </citation>
    <scope>NUCLEOTIDE SEQUENCE [LARGE SCALE GENOMIC DNA]</scope>
    <source>
        <strain evidence="3">DSM 13078</strain>
    </source>
</reference>
<evidence type="ECO:0000313" key="3">
    <source>
        <dbReference type="Proteomes" id="UP000199161"/>
    </source>
</evidence>
<evidence type="ECO:0000313" key="2">
    <source>
        <dbReference type="EMBL" id="SFB73363.1"/>
    </source>
</evidence>
<evidence type="ECO:0000256" key="1">
    <source>
        <dbReference type="SAM" id="MobiDB-lite"/>
    </source>
</evidence>
<dbReference type="Pfam" id="PF24430">
    <property type="entry name" value="DUF7553"/>
    <property type="match status" value="1"/>
</dbReference>
<accession>A0A1I1DLG9</accession>
<dbReference type="RefSeq" id="WP_245757960.1">
    <property type="nucleotide sequence ID" value="NZ_FOKW01000001.1"/>
</dbReference>
<dbReference type="Proteomes" id="UP000199161">
    <property type="component" value="Unassembled WGS sequence"/>
</dbReference>
<dbReference type="EMBL" id="FOKW01000001">
    <property type="protein sequence ID" value="SFB73363.1"/>
    <property type="molecule type" value="Genomic_DNA"/>
</dbReference>
<dbReference type="InterPro" id="IPR055975">
    <property type="entry name" value="DUF7553"/>
</dbReference>
<name>A0A1I1DLG9_NATHA</name>
<organism evidence="2 3">
    <name type="scientific">Natronobacterium haloterrestre</name>
    <name type="common">Halobiforma haloterrestris</name>
    <dbReference type="NCBI Taxonomy" id="148448"/>
    <lineage>
        <taxon>Archaea</taxon>
        <taxon>Methanobacteriati</taxon>
        <taxon>Methanobacteriota</taxon>
        <taxon>Stenosarchaea group</taxon>
        <taxon>Halobacteria</taxon>
        <taxon>Halobacteriales</taxon>
        <taxon>Natrialbaceae</taxon>
        <taxon>Natronobacterium</taxon>
    </lineage>
</organism>